<dbReference type="Gene3D" id="3.40.50.1000">
    <property type="entry name" value="HAD superfamily/HAD-like"/>
    <property type="match status" value="1"/>
</dbReference>
<dbReference type="InterPro" id="IPR008250">
    <property type="entry name" value="ATPase_P-typ_transduc_dom_A_sf"/>
</dbReference>
<dbReference type="Gene3D" id="3.40.1110.10">
    <property type="entry name" value="Calcium-transporting ATPase, cytoplasmic domain N"/>
    <property type="match status" value="1"/>
</dbReference>
<comment type="subcellular location">
    <subcellularLocation>
        <location evidence="1">Cell membrane</location>
        <topology evidence="1">Multi-pass membrane protein</topology>
    </subcellularLocation>
</comment>
<evidence type="ECO:0000256" key="10">
    <source>
        <dbReference type="RuleBase" id="RU362081"/>
    </source>
</evidence>
<keyword evidence="6 10" id="KW-0067">ATP-binding</keyword>
<reference evidence="13" key="1">
    <citation type="journal article" date="2019" name="Int. J. Syst. Evol. Microbiol.">
        <title>The Global Catalogue of Microorganisms (GCM) 10K type strain sequencing project: providing services to taxonomists for standard genome sequencing and annotation.</title>
        <authorList>
            <consortium name="The Broad Institute Genomics Platform"/>
            <consortium name="The Broad Institute Genome Sequencing Center for Infectious Disease"/>
            <person name="Wu L."/>
            <person name="Ma J."/>
        </authorList>
    </citation>
    <scope>NUCLEOTIDE SEQUENCE [LARGE SCALE GENOMIC DNA]</scope>
    <source>
        <strain evidence="13">CGMCC 1.12477</strain>
    </source>
</reference>
<feature type="transmembrane region" description="Helical" evidence="10">
    <location>
        <begin position="350"/>
        <end position="371"/>
    </location>
</feature>
<dbReference type="SUPFAM" id="SSF81653">
    <property type="entry name" value="Calcium ATPase, transduction domain A"/>
    <property type="match status" value="1"/>
</dbReference>
<evidence type="ECO:0000256" key="5">
    <source>
        <dbReference type="ARBA" id="ARBA00022741"/>
    </source>
</evidence>
<keyword evidence="7" id="KW-1278">Translocase</keyword>
<dbReference type="Gene3D" id="3.30.70.100">
    <property type="match status" value="1"/>
</dbReference>
<comment type="caution">
    <text evidence="12">The sequence shown here is derived from an EMBL/GenBank/DDBJ whole genome shotgun (WGS) entry which is preliminary data.</text>
</comment>
<dbReference type="EMBL" id="JBHUGD010000003">
    <property type="protein sequence ID" value="MFD1947076.1"/>
    <property type="molecule type" value="Genomic_DNA"/>
</dbReference>
<dbReference type="NCBIfam" id="TIGR01512">
    <property type="entry name" value="ATPase-IB2_Cd"/>
    <property type="match status" value="1"/>
</dbReference>
<proteinExistence type="inferred from homology"/>
<dbReference type="PANTHER" id="PTHR43520">
    <property type="entry name" value="ATP7, ISOFORM B"/>
    <property type="match status" value="1"/>
</dbReference>
<sequence length="727" mass="75563">MTTEPLTTDVELAITGMTCASCANRIERKLNKLDGVVATVNYATEKAKVTYPEAITPEQLVETVEQAGYAATLPRAEEPTADDGEPVDPLLQRLVVSAVLAVPVIALAMVPAWQFDYWQWASLTLAAPVVVWGAWPFHRAAWVNARHGTSTMDTLVSIGVLAAFGWSLYALFLGTAGTPGMTHPFELTVERTDGSGNIYLEAAAGVTTFILAGRWFEHRSKRRAGAALRALLEMGAKEVHVLRDGAEVTVPADQLVVGDLFVVRPGEKVATDGEVVEGSSAVDESMLTGESVPVEVGPGSTVTGATVNAGGRLVVRATRVGSDTQLAQMARLVEDAQNGKAEVQRLADRISGVFVPIVIALSVATLGFWIGNGAGPTTAFTAAIAVLIIACPCALGLATPTALMVGTGRGAQAGILIKGPEVLESTRRVDTVVLDKTGTVTTGVMALVRGVSAQGEDADEVLRLAAAVEAASEHPVGRAVVAGALDQDLGPLPAVTGFAATAGHGVRGTVEGRVVTVGRPTSEVDLEPGATVVEVAWDGEVRGWLAVADEVKPTSAEAVRRLRELGLRPVLLTGDRSSVAEAVAAEVGIDEVIAEVMPADKVAVVERLQAEGRTVAMVGDGVNDAAALATADLGLAMGTGTDVAIEASDLTLVRGDLRVAADAISLARRTLRTIKGNLFWAFAYNVAALPLAAAGLLNPMLAGAAMAFSSVFVVTNSLRLRRWQPSP</sequence>
<keyword evidence="8 10" id="KW-1133">Transmembrane helix</keyword>
<evidence type="ECO:0000313" key="12">
    <source>
        <dbReference type="EMBL" id="MFD1947076.1"/>
    </source>
</evidence>
<organism evidence="12 13">
    <name type="scientific">Nocardioides aestuarii</name>
    <dbReference type="NCBI Taxonomy" id="252231"/>
    <lineage>
        <taxon>Bacteria</taxon>
        <taxon>Bacillati</taxon>
        <taxon>Actinomycetota</taxon>
        <taxon>Actinomycetes</taxon>
        <taxon>Propionibacteriales</taxon>
        <taxon>Nocardioidaceae</taxon>
        <taxon>Nocardioides</taxon>
    </lineage>
</organism>
<dbReference type="Pfam" id="PF00122">
    <property type="entry name" value="E1-E2_ATPase"/>
    <property type="match status" value="1"/>
</dbReference>
<dbReference type="Pfam" id="PF00403">
    <property type="entry name" value="HMA"/>
    <property type="match status" value="1"/>
</dbReference>
<keyword evidence="4 10" id="KW-0479">Metal-binding</keyword>
<dbReference type="InterPro" id="IPR027256">
    <property type="entry name" value="P-typ_ATPase_IB"/>
</dbReference>
<evidence type="ECO:0000256" key="4">
    <source>
        <dbReference type="ARBA" id="ARBA00022723"/>
    </source>
</evidence>
<dbReference type="InterPro" id="IPR059000">
    <property type="entry name" value="ATPase_P-type_domA"/>
</dbReference>
<evidence type="ECO:0000256" key="2">
    <source>
        <dbReference type="ARBA" id="ARBA00006024"/>
    </source>
</evidence>
<dbReference type="InterPro" id="IPR018303">
    <property type="entry name" value="ATPase_P-typ_P_site"/>
</dbReference>
<dbReference type="RefSeq" id="WP_343917833.1">
    <property type="nucleotide sequence ID" value="NZ_BAAAJT010000002.1"/>
</dbReference>
<dbReference type="SUPFAM" id="SSF55008">
    <property type="entry name" value="HMA, heavy metal-associated domain"/>
    <property type="match status" value="1"/>
</dbReference>
<dbReference type="SUPFAM" id="SSF56784">
    <property type="entry name" value="HAD-like"/>
    <property type="match status" value="1"/>
</dbReference>
<gene>
    <name evidence="12" type="ORF">ACFSDE_09755</name>
</gene>
<dbReference type="InterPro" id="IPR006121">
    <property type="entry name" value="HMA_dom"/>
</dbReference>
<evidence type="ECO:0000313" key="13">
    <source>
        <dbReference type="Proteomes" id="UP001597351"/>
    </source>
</evidence>
<feature type="transmembrane region" description="Helical" evidence="10">
    <location>
        <begin position="117"/>
        <end position="135"/>
    </location>
</feature>
<evidence type="ECO:0000256" key="7">
    <source>
        <dbReference type="ARBA" id="ARBA00022967"/>
    </source>
</evidence>
<dbReference type="NCBIfam" id="TIGR01494">
    <property type="entry name" value="ATPase_P-type"/>
    <property type="match status" value="2"/>
</dbReference>
<feature type="transmembrane region" description="Helical" evidence="10">
    <location>
        <begin position="700"/>
        <end position="718"/>
    </location>
</feature>
<evidence type="ECO:0000256" key="9">
    <source>
        <dbReference type="ARBA" id="ARBA00023136"/>
    </source>
</evidence>
<dbReference type="PROSITE" id="PS50846">
    <property type="entry name" value="HMA_2"/>
    <property type="match status" value="1"/>
</dbReference>
<dbReference type="InterPro" id="IPR023298">
    <property type="entry name" value="ATPase_P-typ_TM_dom_sf"/>
</dbReference>
<dbReference type="PRINTS" id="PR00119">
    <property type="entry name" value="CATATPASE"/>
</dbReference>
<name>A0ABW4TM93_9ACTN</name>
<dbReference type="PROSITE" id="PS01229">
    <property type="entry name" value="COF_2"/>
    <property type="match status" value="1"/>
</dbReference>
<feature type="domain" description="HMA" evidence="11">
    <location>
        <begin position="8"/>
        <end position="72"/>
    </location>
</feature>
<dbReference type="CDD" id="cd00371">
    <property type="entry name" value="HMA"/>
    <property type="match status" value="1"/>
</dbReference>
<protein>
    <submittedName>
        <fullName evidence="12">Heavy metal translocating P-type ATPase</fullName>
    </submittedName>
</protein>
<accession>A0ABW4TM93</accession>
<dbReference type="Pfam" id="PF00702">
    <property type="entry name" value="Hydrolase"/>
    <property type="match status" value="1"/>
</dbReference>
<dbReference type="PROSITE" id="PS00154">
    <property type="entry name" value="ATPASE_E1_E2"/>
    <property type="match status" value="1"/>
</dbReference>
<keyword evidence="5 10" id="KW-0547">Nucleotide-binding</keyword>
<dbReference type="InterPro" id="IPR023299">
    <property type="entry name" value="ATPase_P-typ_cyto_dom_N"/>
</dbReference>
<dbReference type="Proteomes" id="UP001597351">
    <property type="component" value="Unassembled WGS sequence"/>
</dbReference>
<evidence type="ECO:0000256" key="3">
    <source>
        <dbReference type="ARBA" id="ARBA00022692"/>
    </source>
</evidence>
<evidence type="ECO:0000256" key="1">
    <source>
        <dbReference type="ARBA" id="ARBA00004651"/>
    </source>
</evidence>
<evidence type="ECO:0000256" key="6">
    <source>
        <dbReference type="ARBA" id="ARBA00022840"/>
    </source>
</evidence>
<keyword evidence="9 10" id="KW-0472">Membrane</keyword>
<dbReference type="PRINTS" id="PR00120">
    <property type="entry name" value="HATPASE"/>
</dbReference>
<keyword evidence="3 10" id="KW-0812">Transmembrane</keyword>
<dbReference type="PROSITE" id="PS01047">
    <property type="entry name" value="HMA_1"/>
    <property type="match status" value="1"/>
</dbReference>
<dbReference type="InterPro" id="IPR036412">
    <property type="entry name" value="HAD-like_sf"/>
</dbReference>
<feature type="transmembrane region" description="Helical" evidence="10">
    <location>
        <begin position="198"/>
        <end position="216"/>
    </location>
</feature>
<dbReference type="CDD" id="cd02094">
    <property type="entry name" value="P-type_ATPase_Cu-like"/>
    <property type="match status" value="1"/>
</dbReference>
<dbReference type="InterPro" id="IPR036163">
    <property type="entry name" value="HMA_dom_sf"/>
</dbReference>
<comment type="similarity">
    <text evidence="2 10">Belongs to the cation transport ATPase (P-type) (TC 3.A.3) family. Type IB subfamily.</text>
</comment>
<evidence type="ECO:0000259" key="11">
    <source>
        <dbReference type="PROSITE" id="PS50846"/>
    </source>
</evidence>
<feature type="transmembrane region" description="Helical" evidence="10">
    <location>
        <begin position="94"/>
        <end position="111"/>
    </location>
</feature>
<feature type="transmembrane region" description="Helical" evidence="10">
    <location>
        <begin position="377"/>
        <end position="399"/>
    </location>
</feature>
<feature type="transmembrane region" description="Helical" evidence="10">
    <location>
        <begin position="678"/>
        <end position="694"/>
    </location>
</feature>
<keyword evidence="10" id="KW-1003">Cell membrane</keyword>
<evidence type="ECO:0000256" key="8">
    <source>
        <dbReference type="ARBA" id="ARBA00022989"/>
    </source>
</evidence>
<dbReference type="PANTHER" id="PTHR43520:SF8">
    <property type="entry name" value="P-TYPE CU(+) TRANSPORTER"/>
    <property type="match status" value="1"/>
</dbReference>
<dbReference type="Gene3D" id="2.70.150.10">
    <property type="entry name" value="Calcium-transporting ATPase, cytoplasmic transduction domain A"/>
    <property type="match status" value="1"/>
</dbReference>
<keyword evidence="13" id="KW-1185">Reference proteome</keyword>
<dbReference type="InterPro" id="IPR023214">
    <property type="entry name" value="HAD_sf"/>
</dbReference>
<dbReference type="NCBIfam" id="TIGR01525">
    <property type="entry name" value="ATPase-IB_hvy"/>
    <property type="match status" value="1"/>
</dbReference>
<feature type="transmembrane region" description="Helical" evidence="10">
    <location>
        <begin position="155"/>
        <end position="178"/>
    </location>
</feature>
<dbReference type="SUPFAM" id="SSF81665">
    <property type="entry name" value="Calcium ATPase, transmembrane domain M"/>
    <property type="match status" value="1"/>
</dbReference>
<dbReference type="InterPro" id="IPR001757">
    <property type="entry name" value="P_typ_ATPase"/>
</dbReference>
<dbReference type="NCBIfam" id="TIGR01511">
    <property type="entry name" value="ATPase-IB1_Cu"/>
    <property type="match status" value="1"/>
</dbReference>
<dbReference type="InterPro" id="IPR017969">
    <property type="entry name" value="Heavy-metal-associated_CS"/>
</dbReference>